<dbReference type="Gene3D" id="3.30.70.270">
    <property type="match status" value="1"/>
</dbReference>
<dbReference type="OrthoDB" id="176203at2"/>
<name>A0A2K9AM97_9GAMM</name>
<feature type="domain" description="GGDEF" evidence="3">
    <location>
        <begin position="931"/>
        <end position="1070"/>
    </location>
</feature>
<dbReference type="SUPFAM" id="SSF63829">
    <property type="entry name" value="Calcium-dependent phosphotriesterase"/>
    <property type="match status" value="2"/>
</dbReference>
<dbReference type="PANTHER" id="PTHR43547:SF2">
    <property type="entry name" value="HYBRID SIGNAL TRANSDUCTION HISTIDINE KINASE C"/>
    <property type="match status" value="1"/>
</dbReference>
<dbReference type="Gene3D" id="2.60.40.10">
    <property type="entry name" value="Immunoglobulins"/>
    <property type="match status" value="1"/>
</dbReference>
<dbReference type="NCBIfam" id="TIGR00254">
    <property type="entry name" value="GGDEF"/>
    <property type="match status" value="1"/>
</dbReference>
<dbReference type="Proteomes" id="UP000232693">
    <property type="component" value="Chromosome"/>
</dbReference>
<keyword evidence="2" id="KW-0472">Membrane</keyword>
<dbReference type="InterPro" id="IPR043128">
    <property type="entry name" value="Rev_trsase/Diguanyl_cyclase"/>
</dbReference>
<evidence type="ECO:0000256" key="2">
    <source>
        <dbReference type="SAM" id="Phobius"/>
    </source>
</evidence>
<keyword evidence="5" id="KW-1185">Reference proteome</keyword>
<dbReference type="KEGG" id="kpd:CW740_06930"/>
<evidence type="ECO:0000256" key="1">
    <source>
        <dbReference type="ARBA" id="ARBA00022553"/>
    </source>
</evidence>
<dbReference type="CDD" id="cd01949">
    <property type="entry name" value="GGDEF"/>
    <property type="match status" value="1"/>
</dbReference>
<dbReference type="EMBL" id="CP025120">
    <property type="protein sequence ID" value="AUD80064.1"/>
    <property type="molecule type" value="Genomic_DNA"/>
</dbReference>
<feature type="transmembrane region" description="Helical" evidence="2">
    <location>
        <begin position="814"/>
        <end position="833"/>
    </location>
</feature>
<evidence type="ECO:0000259" key="3">
    <source>
        <dbReference type="PROSITE" id="PS50887"/>
    </source>
</evidence>
<reference evidence="4 5" key="1">
    <citation type="submission" date="2017-12" db="EMBL/GenBank/DDBJ databases">
        <title>Kangiella profundi FT102 completed genome.</title>
        <authorList>
            <person name="Xu J."/>
            <person name="Wang J."/>
            <person name="Lu Y."/>
        </authorList>
    </citation>
    <scope>NUCLEOTIDE SEQUENCE [LARGE SCALE GENOMIC DNA]</scope>
    <source>
        <strain evidence="4 5">FT102</strain>
    </source>
</reference>
<keyword evidence="2" id="KW-0812">Transmembrane</keyword>
<dbReference type="PROSITE" id="PS50887">
    <property type="entry name" value="GGDEF"/>
    <property type="match status" value="1"/>
</dbReference>
<evidence type="ECO:0000313" key="5">
    <source>
        <dbReference type="Proteomes" id="UP000232693"/>
    </source>
</evidence>
<dbReference type="InterPro" id="IPR000160">
    <property type="entry name" value="GGDEF_dom"/>
</dbReference>
<evidence type="ECO:0000313" key="4">
    <source>
        <dbReference type="EMBL" id="AUD80064.1"/>
    </source>
</evidence>
<keyword evidence="1" id="KW-0597">Phosphoprotein</keyword>
<gene>
    <name evidence="4" type="ORF">CW740_06930</name>
</gene>
<organism evidence="4 5">
    <name type="scientific">Kangiella profundi</name>
    <dbReference type="NCBI Taxonomy" id="1561924"/>
    <lineage>
        <taxon>Bacteria</taxon>
        <taxon>Pseudomonadati</taxon>
        <taxon>Pseudomonadota</taxon>
        <taxon>Gammaproteobacteria</taxon>
        <taxon>Kangiellales</taxon>
        <taxon>Kangiellaceae</taxon>
        <taxon>Kangiella</taxon>
    </lineage>
</organism>
<dbReference type="Gene3D" id="2.130.10.10">
    <property type="entry name" value="YVTN repeat-like/Quinoprotein amine dehydrogenase"/>
    <property type="match status" value="2"/>
</dbReference>
<protein>
    <submittedName>
        <fullName evidence="4">GGDEF domain-containing protein</fullName>
    </submittedName>
</protein>
<dbReference type="InterPro" id="IPR013783">
    <property type="entry name" value="Ig-like_fold"/>
</dbReference>
<keyword evidence="2" id="KW-1133">Transmembrane helix</keyword>
<dbReference type="GO" id="GO:0000155">
    <property type="term" value="F:phosphorelay sensor kinase activity"/>
    <property type="evidence" value="ECO:0007669"/>
    <property type="project" value="TreeGrafter"/>
</dbReference>
<dbReference type="InterPro" id="IPR029787">
    <property type="entry name" value="Nucleotide_cyclase"/>
</dbReference>
<proteinExistence type="predicted"/>
<accession>A0A2K9AM97</accession>
<dbReference type="InterPro" id="IPR015943">
    <property type="entry name" value="WD40/YVTN_repeat-like_dom_sf"/>
</dbReference>
<dbReference type="AlphaFoldDB" id="A0A2K9AM97"/>
<sequence>MTRPRNTFACIFGFLLTFLLLFTELAYAKTNLQRIRFHTYNIENGLSQSTVLSLAQDSLGYTWIGTQDGLNRFDGFENTVFRHSPTNSETINSPTISSLLFDGNRTLWVLTPQGLDSVDVHSLKVTHWTDSLQNLMVESADAPSVPKEVWSISLNTDKTLSVLGSDYFATIDITNKTVNQNQRLTDFIEGKQLQKMTVIDQLIYFIKDNCILQVDFGGSQRKQFCATNIETFEDFFVFPEFPEHIYFSRETGFSRFSMSNEVFEHFDVFDSKTDSLVEVESLLPDGNGFWLATITGLKYWDNTARKAIREYHANFSDEHSIASDYTMSLMRGFDGLIWLGTGLGVNYWDSREQFIHLLQKSEVSQYSRDNITTSILKDYLGRLWVGTESSGVYRYDESYAELNHYSSLPTKDGPVTTGYVADMLEDNGRNLWMLTGTSLFIRPYGSENFLSLKTLMDTNGQPVKLTDLATIIEGRNGHIWLGGEQGFFKVSLDKAVGEELSAEDLTIENMTDKLPTSFVQSKYGVYTMYEDLQGYIWLGGSRGLIRFSPLTFDLQYYMSNPNDPETLSSSDINVIYEDLLGVLWIGTVTGLNRVRYNVNGEVYFQRITVSDGFINDFICSILSDEFGNLWVSTANGLVKFHPDKGRPINYTYSDGLQYSEFFANAQYADNEGYLYFGGLNGISYFKPEDIVIDKEHQPIKITEVIQNNERQPLTNTENTNQYKSSIEYGEITDIRFTVFNYINANNLEFRYKIEGLTNDWIHLGSSRLIRLHSVEQESFNIRIQVRYEDGDWSSKESQLKIAVIKGFWRSSKGFALYFVVLSLFVFVVFFYIYRSIKKALRLKERLLKESESKSQMLLKDKKSLLYRVEDLQYSLSEQRYQVELLSSKLEQSAVDDQLTGFRTRSYLKASIQQELDSILSTWRDKTELQGVYLGVFAVDVDNLATINQQYGQLCGNEVIKQLADCLRTICYGTDTLVRWQGATLVILSRGIEKREQMLLAEKIRNIVASRKFDLGNGSTIDVTCSIGFTRFPFTDNIEKPLTWEQIIYVVEKALAVAKKNSRNAWIGIFANQFTRSSELEAKLASDLPALIVSGQLDYVSSIPKSKKLLWI</sequence>
<dbReference type="SUPFAM" id="SSF55073">
    <property type="entry name" value="Nucleotide cyclase"/>
    <property type="match status" value="1"/>
</dbReference>
<dbReference type="SMART" id="SM00267">
    <property type="entry name" value="GGDEF"/>
    <property type="match status" value="1"/>
</dbReference>
<dbReference type="Pfam" id="PF00990">
    <property type="entry name" value="GGDEF"/>
    <property type="match status" value="1"/>
</dbReference>
<dbReference type="PANTHER" id="PTHR43547">
    <property type="entry name" value="TWO-COMPONENT HISTIDINE KINASE"/>
    <property type="match status" value="1"/>
</dbReference>